<organism evidence="2">
    <name type="scientific">Desulfovibrio sp. U5L</name>
    <dbReference type="NCBI Taxonomy" id="596152"/>
    <lineage>
        <taxon>Bacteria</taxon>
        <taxon>Pseudomonadati</taxon>
        <taxon>Thermodesulfobacteriota</taxon>
        <taxon>Desulfovibrionia</taxon>
        <taxon>Desulfovibrionales</taxon>
        <taxon>Desulfovibrionaceae</taxon>
        <taxon>Desulfovibrio</taxon>
    </lineage>
</organism>
<accession>I2Q104</accession>
<protein>
    <submittedName>
        <fullName evidence="2">Uncharacterized protein</fullName>
    </submittedName>
</protein>
<proteinExistence type="predicted"/>
<dbReference type="OrthoDB" id="4770405at2"/>
<dbReference type="STRING" id="596152.DesU5LDRAFT_1780"/>
<evidence type="ECO:0000313" key="2">
    <source>
        <dbReference type="EMBL" id="EIG53460.1"/>
    </source>
</evidence>
<feature type="region of interest" description="Disordered" evidence="1">
    <location>
        <begin position="1706"/>
        <end position="1725"/>
    </location>
</feature>
<dbReference type="HOGENOM" id="CLU_001478_0_0_7"/>
<sequence length="2129" mass="235535">MSDFRGARGSNTGDDYHELWATRHAIRLLDDRDPLQALAVEGLASADEASASEATWDGVDCTLYEGGRDAREADRVVVEQLKYSAADPISTWTVARLTKGKKRQDSVFNRLARAWSGIQGLEPKGHVEVVLLTNQQISSAVATAISAIAAGGVVIPKKRPANGAADEAKLAFATGLAKADLPEFARSLRFVGGTGSRFAIEQQLLGDMAAWTDLELQQAVASLRQFIRHRMRPEFAGELITKESVLLHVVGVSNIGALFPCPQELTRIAQPVSRESVAEVARRIVAGEQRVCLHGPGGIGKTTALQQIEDALPANSVMITFDCYGGGRYLDPAALRHRPIDAFLQLSNELATRLRLPILLGRHQISDPARLFVNRLRHAAQAHAAEYPDALIVIAVDAADNAVTAAAVRKPPESCFVHDFIGLVDLPANVRFVVTARTGRLPELALPSSFQSSEILPFILAETTEHVRKTWDAPAGWLDTFHSLTAGVPRVQAYAMDLGDQPPERALDRLLPDGKSLDQVFREQIERALGKSGNPSDVAKFCAGLVALARPVPLTDLSGVLATSEPALIDICVDMAPAVRLKEGGVSFADEDFEHFVREEGTSAMAEVTQNAAAWLLDRSGIDSYAAKHVAGALVAAGRGGDLLELVEREPAPEIVADPVQRREAELTRLRLAISVCREAGDPARALRFVLIGGEGLKTERALRALLRENPDLAVRFASETAGRLILSDPDQIGAHGPFLLHKQVISAEVGDGISLREGRRLLTAWMAARKDAIAERRASTWRLGFADIAADVEAALKARGPEQALKKLRSWSPKRVRLDVAKHLVPRLLAEGHADLIQMVLDTGELRPWEEIFLLVPMAIATIPVDRQRLAAGLKALTRCRLNVRQFFTTSVHGRGHLPWVLDIAMCACELLAREDVASALVDSLLAEIMQPANRSIAIHSSDDIDRLDLLLRAYTLQTVRSAQVPEKSGLFEPRPEPVDKGAKRQHNYREEEADRRLKEAVSSVFDIYAARAMVLTGTGTGDAESVEELLKRYSKRRDEDHWRFSTSRGTGTLAMAAARSLLVLLGTNMDPLILTKLTSHIHGRWGTGDLAPDEDFAVRMALCPALHPVLVGGVDASVQQIRGRRIGAGDKSKALVTYARLLLPVSLEDANAVFNNAVEAASQLDGEIIPQLRLLGSLFTRGIDCVGDRRSAARNLSEIMADAAIRLEGYDGLPWDEVMETLAALDLPLALANAARWEDADLARLGYTLPPVLKIGVQTRALQPAAAMALDLLLHGDHQVNEAALQAFSGSAPSVFLEEAAWDSLIRHNHRKADKLLKRISTTKGTGRWTTALRERHAFLSRLPNEERAESAHQAASASRRDRSVDLVKPSWTRDVLLNAEELDHVIFATLKDARAAKHYIATSEVLGWAAATVVMRDRISFLDILCKIKAGIGEETMKKLMDLLSEWNSPAIRNWAATSFPDVIIDHFPEFVRYIDHDQSLLPKALEYPALPPAQTVDLLLRGVELHGQSLSGGQVFALAGLISGHLDATAAADLGIWYAKRLACRIAPEDRDQTWGPDELPTAVPAAVARVLYACLGDYDVRVRWRAGHAIRRLARLSAIEELQELIAEYGRLKEEVYRSPRLDFYWIAARLWFVIAWDRISAEMPDIGKLAGPKLLAIARDEAFPHVLVRSFARDACLKLFDSGRLSLNGEEVSQLKKMARSTLPPQSKPKDHPIGWGHHSDGEGRRFRFNSIDTIPYWYSPVLRGFADVSLDQLLTTAESWIIDRWGYSGNIWAYKTERRQHHFSSQNWALASNDHGSNPTLERLNIHLEWHALWCAVGELMRTEPLVAHEESIWDDLTQRIAREMLTEPPLWSADLRGPTPLRPDFWCASNASLPEWVMDVREDRMRRELEAADRPGYIVVDGWWEIRSNDRVETVSFSSALVEPTVADALLRALQTMESAWDYKLPDENEESCELDESPYRMVGWVQNISRDGGIDTQDPLRGAAKDLDLRPGRCVRDACGLSCDVTGEPFWSTPGRPPMFLYEVWGERDDDERYSTDLAVSGRRLLVERNQLMEFLEIKGFDLVIEVEVKREGRENRRSYDEKDDTPEARYDRLYRLDRTGGLHTAEGRVGTWSGDRPST</sequence>
<dbReference type="SUPFAM" id="SSF52540">
    <property type="entry name" value="P-loop containing nucleoside triphosphate hydrolases"/>
    <property type="match status" value="1"/>
</dbReference>
<feature type="compositionally biased region" description="Basic and acidic residues" evidence="1">
    <location>
        <begin position="975"/>
        <end position="995"/>
    </location>
</feature>
<reference evidence="2" key="1">
    <citation type="submission" date="2011-11" db="EMBL/GenBank/DDBJ databases">
        <title>Improved High-Quality Draft sequence of Desulfovibrio sp. U5L.</title>
        <authorList>
            <consortium name="US DOE Joint Genome Institute"/>
            <person name="Lucas S."/>
            <person name="Han J."/>
            <person name="Lapidus A."/>
            <person name="Cheng J.-F."/>
            <person name="Goodwin L."/>
            <person name="Pitluck S."/>
            <person name="Peters L."/>
            <person name="Ovchinnikova G."/>
            <person name="Held B."/>
            <person name="Detter J.C."/>
            <person name="Han C."/>
            <person name="Tapia R."/>
            <person name="Land M."/>
            <person name="Hauser L."/>
            <person name="Kyrpides N."/>
            <person name="Ivanova N."/>
            <person name="Pagani I."/>
            <person name="Gabster J."/>
            <person name="Walker C."/>
            <person name="Stolyar S."/>
            <person name="Stahl D."/>
            <person name="Arkin A."/>
            <person name="Dehal P."/>
            <person name="Hazen T."/>
            <person name="Woyke T."/>
        </authorList>
    </citation>
    <scope>NUCLEOTIDE SEQUENCE [LARGE SCALE GENOMIC DNA]</scope>
    <source>
        <strain evidence="2">U5L</strain>
    </source>
</reference>
<gene>
    <name evidence="2" type="ORF">DesU5LDRAFT_1780</name>
</gene>
<feature type="region of interest" description="Disordered" evidence="1">
    <location>
        <begin position="967"/>
        <end position="995"/>
    </location>
</feature>
<evidence type="ECO:0000256" key="1">
    <source>
        <dbReference type="SAM" id="MobiDB-lite"/>
    </source>
</evidence>
<feature type="compositionally biased region" description="Basic and acidic residues" evidence="1">
    <location>
        <begin position="1714"/>
        <end position="1725"/>
    </location>
</feature>
<dbReference type="eggNOG" id="COG0470">
    <property type="taxonomic scope" value="Bacteria"/>
</dbReference>
<dbReference type="InterPro" id="IPR027417">
    <property type="entry name" value="P-loop_NTPase"/>
</dbReference>
<dbReference type="EMBL" id="JH600068">
    <property type="protein sequence ID" value="EIG53460.1"/>
    <property type="molecule type" value="Genomic_DNA"/>
</dbReference>
<name>I2Q104_9BACT</name>